<evidence type="ECO:0008006" key="3">
    <source>
        <dbReference type="Google" id="ProtNLM"/>
    </source>
</evidence>
<dbReference type="OrthoDB" id="9868122at2"/>
<gene>
    <name evidence="1" type="ORF">SAMN05660472_02594</name>
</gene>
<keyword evidence="2" id="KW-1185">Reference proteome</keyword>
<dbReference type="AlphaFoldDB" id="A0A1G9H9N6"/>
<dbReference type="Proteomes" id="UP000198718">
    <property type="component" value="Unassembled WGS sequence"/>
</dbReference>
<reference evidence="1 2" key="1">
    <citation type="submission" date="2016-10" db="EMBL/GenBank/DDBJ databases">
        <authorList>
            <person name="de Groot N.N."/>
        </authorList>
    </citation>
    <scope>NUCLEOTIDE SEQUENCE [LARGE SCALE GENOMIC DNA]</scope>
    <source>
        <strain evidence="1 2">DSM 18346</strain>
    </source>
</reference>
<dbReference type="EMBL" id="FNFP01000008">
    <property type="protein sequence ID" value="SDL09582.1"/>
    <property type="molecule type" value="Genomic_DNA"/>
</dbReference>
<proteinExistence type="predicted"/>
<accession>A0A1G9H9N6</accession>
<name>A0A1G9H9N6_9FIRM</name>
<dbReference type="RefSeq" id="WP_090554284.1">
    <property type="nucleotide sequence ID" value="NZ_FNFP01000008.1"/>
</dbReference>
<evidence type="ECO:0000313" key="1">
    <source>
        <dbReference type="EMBL" id="SDL09582.1"/>
    </source>
</evidence>
<evidence type="ECO:0000313" key="2">
    <source>
        <dbReference type="Proteomes" id="UP000198718"/>
    </source>
</evidence>
<sequence length="71" mass="8039">MNKGIKEAQEALEQAWQNFNYAEEAYRDIAILQVNRCMDHLAKLLEAEGEENNKITREGVEGDEGSISIGR</sequence>
<protein>
    <recommendedName>
        <fullName evidence="3">HEPN domain-containing protein</fullName>
    </recommendedName>
</protein>
<dbReference type="STRING" id="393762.SAMN05660472_02594"/>
<organism evidence="1 2">
    <name type="scientific">Natronincola ferrireducens</name>
    <dbReference type="NCBI Taxonomy" id="393762"/>
    <lineage>
        <taxon>Bacteria</taxon>
        <taxon>Bacillati</taxon>
        <taxon>Bacillota</taxon>
        <taxon>Clostridia</taxon>
        <taxon>Peptostreptococcales</taxon>
        <taxon>Natronincolaceae</taxon>
        <taxon>Natronincola</taxon>
    </lineage>
</organism>